<evidence type="ECO:0000313" key="7">
    <source>
        <dbReference type="RefSeq" id="XP_017891891.1"/>
    </source>
</evidence>
<dbReference type="InterPro" id="IPR016093">
    <property type="entry name" value="MIR_motif"/>
</dbReference>
<dbReference type="RefSeq" id="XP_017891891.1">
    <property type="nucleotide sequence ID" value="XM_018036402.2"/>
</dbReference>
<dbReference type="Proteomes" id="UP000694925">
    <property type="component" value="Unplaced"/>
</dbReference>
<dbReference type="PROSITE" id="PS50919">
    <property type="entry name" value="MIR"/>
    <property type="match status" value="2"/>
</dbReference>
<protein>
    <submittedName>
        <fullName evidence="7">Stromal cell-derived factor 2-like isoform X2</fullName>
    </submittedName>
</protein>
<evidence type="ECO:0000256" key="4">
    <source>
        <dbReference type="SAM" id="Phobius"/>
    </source>
</evidence>
<keyword evidence="1" id="KW-0732">Signal</keyword>
<dbReference type="SMART" id="SM00472">
    <property type="entry name" value="MIR"/>
    <property type="match status" value="3"/>
</dbReference>
<evidence type="ECO:0000256" key="2">
    <source>
        <dbReference type="ARBA" id="ARBA00022737"/>
    </source>
</evidence>
<proteinExistence type="predicted"/>
<name>A0AAJ7JEX1_9HYME</name>
<dbReference type="InterPro" id="IPR036300">
    <property type="entry name" value="MIR_dom_sf"/>
</dbReference>
<feature type="region of interest" description="Disordered" evidence="3">
    <location>
        <begin position="1"/>
        <end position="20"/>
    </location>
</feature>
<accession>A0AAJ7JEX1</accession>
<dbReference type="Gene3D" id="2.80.10.50">
    <property type="match status" value="1"/>
</dbReference>
<dbReference type="GeneID" id="108632088"/>
<dbReference type="Pfam" id="PF02815">
    <property type="entry name" value="MIR"/>
    <property type="match status" value="1"/>
</dbReference>
<feature type="domain" description="MIR" evidence="5">
    <location>
        <begin position="56"/>
        <end position="110"/>
    </location>
</feature>
<keyword evidence="6" id="KW-1185">Reference proteome</keyword>
<keyword evidence="2" id="KW-0677">Repeat</keyword>
<feature type="transmembrane region" description="Helical" evidence="4">
    <location>
        <begin position="29"/>
        <end position="50"/>
    </location>
</feature>
<evidence type="ECO:0000313" key="6">
    <source>
        <dbReference type="Proteomes" id="UP000694925"/>
    </source>
</evidence>
<dbReference type="InterPro" id="IPR027960">
    <property type="entry name" value="DUF4519"/>
</dbReference>
<evidence type="ECO:0000256" key="3">
    <source>
        <dbReference type="SAM" id="MobiDB-lite"/>
    </source>
</evidence>
<dbReference type="KEGG" id="ccal:108632088"/>
<keyword evidence="4" id="KW-1133">Transmembrane helix</keyword>
<evidence type="ECO:0000259" key="5">
    <source>
        <dbReference type="PROSITE" id="PS50919"/>
    </source>
</evidence>
<dbReference type="Pfam" id="PF15012">
    <property type="entry name" value="DUF4519"/>
    <property type="match status" value="1"/>
</dbReference>
<keyword evidence="4" id="KW-0812">Transmembrane</keyword>
<dbReference type="PANTHER" id="PTHR46809:SF2">
    <property type="entry name" value="GH21273P"/>
    <property type="match status" value="1"/>
</dbReference>
<gene>
    <name evidence="7" type="primary">LOC108632088</name>
</gene>
<evidence type="ECO:0000256" key="1">
    <source>
        <dbReference type="ARBA" id="ARBA00022729"/>
    </source>
</evidence>
<keyword evidence="4" id="KW-0472">Membrane</keyword>
<feature type="compositionally biased region" description="Basic and acidic residues" evidence="3">
    <location>
        <begin position="7"/>
        <end position="20"/>
    </location>
</feature>
<dbReference type="SUPFAM" id="SSF82109">
    <property type="entry name" value="MIR domain"/>
    <property type="match status" value="1"/>
</dbReference>
<reference evidence="7" key="1">
    <citation type="submission" date="2025-08" db="UniProtKB">
        <authorList>
            <consortium name="RefSeq"/>
        </authorList>
    </citation>
    <scope>IDENTIFICATION</scope>
    <source>
        <tissue evidence="7">Whole body</tissue>
    </source>
</reference>
<feature type="domain" description="MIR" evidence="5">
    <location>
        <begin position="118"/>
        <end position="174"/>
    </location>
</feature>
<dbReference type="PANTHER" id="PTHR46809">
    <property type="entry name" value="STROMAL CELL-DERIVED FACTOR 2-LIKE PROTEIN"/>
    <property type="match status" value="1"/>
</dbReference>
<sequence>MRQLKGKTKETNKQKKERKKEFLENKQRVFTIVLPTIAAIFVLIAAYVYVKTPKEIQYVTCGSTLKLMNVEYKVRLHSHDIKYGSGSGQQAVTGTSSKEDGNSYWLIKAGTKKQCTRGELVKCGDIIRLEHIATKKNLHSHLVSSPLSGKQEISAYGDSQGEGDTGDNWLLECNTEFWNRNEPVILKHVDTHTYLGVSGRVYGNPIPGQAEVIGEYSSDSLPHVQWVTAEGVFIHPNDFKALHHAHTEL</sequence>
<dbReference type="AlphaFoldDB" id="A0AAJ7JEX1"/>
<organism evidence="6 7">
    <name type="scientific">Ceratina calcarata</name>
    <dbReference type="NCBI Taxonomy" id="156304"/>
    <lineage>
        <taxon>Eukaryota</taxon>
        <taxon>Metazoa</taxon>
        <taxon>Ecdysozoa</taxon>
        <taxon>Arthropoda</taxon>
        <taxon>Hexapoda</taxon>
        <taxon>Insecta</taxon>
        <taxon>Pterygota</taxon>
        <taxon>Neoptera</taxon>
        <taxon>Endopterygota</taxon>
        <taxon>Hymenoptera</taxon>
        <taxon>Apocrita</taxon>
        <taxon>Aculeata</taxon>
        <taxon>Apoidea</taxon>
        <taxon>Anthophila</taxon>
        <taxon>Apidae</taxon>
        <taxon>Ceratina</taxon>
        <taxon>Zadontomerus</taxon>
    </lineage>
</organism>